<protein>
    <recommendedName>
        <fullName evidence="4">Zinc ribbon domain-containing protein</fullName>
    </recommendedName>
</protein>
<feature type="transmembrane region" description="Helical" evidence="1">
    <location>
        <begin position="40"/>
        <end position="60"/>
    </location>
</feature>
<gene>
    <name evidence="2" type="ORF">LPB137_10860</name>
</gene>
<organism evidence="2 3">
    <name type="scientific">Poseidonibacter parvus</name>
    <dbReference type="NCBI Taxonomy" id="1850254"/>
    <lineage>
        <taxon>Bacteria</taxon>
        <taxon>Pseudomonadati</taxon>
        <taxon>Campylobacterota</taxon>
        <taxon>Epsilonproteobacteria</taxon>
        <taxon>Campylobacterales</taxon>
        <taxon>Arcobacteraceae</taxon>
        <taxon>Poseidonibacter</taxon>
    </lineage>
</organism>
<reference evidence="2 3" key="1">
    <citation type="submission" date="2017-01" db="EMBL/GenBank/DDBJ databases">
        <title>Genome sequencing of Arcobacter sp. LPB0137.</title>
        <authorList>
            <person name="Lee G.-W."/>
            <person name="Yi H."/>
        </authorList>
    </citation>
    <scope>NUCLEOTIDE SEQUENCE [LARGE SCALE GENOMIC DNA]</scope>
    <source>
        <strain evidence="2 3">LPB0137</strain>
    </source>
</reference>
<dbReference type="KEGG" id="alp:LPB137_10860"/>
<dbReference type="Proteomes" id="UP000186074">
    <property type="component" value="Chromosome"/>
</dbReference>
<feature type="transmembrane region" description="Helical" evidence="1">
    <location>
        <begin position="98"/>
        <end position="119"/>
    </location>
</feature>
<evidence type="ECO:0000313" key="3">
    <source>
        <dbReference type="Proteomes" id="UP000186074"/>
    </source>
</evidence>
<dbReference type="AlphaFoldDB" id="A0A1P8KP78"/>
<evidence type="ECO:0008006" key="4">
    <source>
        <dbReference type="Google" id="ProtNLM"/>
    </source>
</evidence>
<keyword evidence="1" id="KW-1133">Transmembrane helix</keyword>
<dbReference type="RefSeq" id="WP_076087935.1">
    <property type="nucleotide sequence ID" value="NZ_CP019070.1"/>
</dbReference>
<name>A0A1P8KP78_9BACT</name>
<dbReference type="EMBL" id="CP019070">
    <property type="protein sequence ID" value="APW66311.1"/>
    <property type="molecule type" value="Genomic_DNA"/>
</dbReference>
<accession>A0A1P8KP78</accession>
<evidence type="ECO:0000313" key="2">
    <source>
        <dbReference type="EMBL" id="APW66311.1"/>
    </source>
</evidence>
<keyword evidence="1" id="KW-0472">Membrane</keyword>
<proteinExistence type="predicted"/>
<dbReference type="OrthoDB" id="5347483at2"/>
<sequence>MKLMSCPECQSEIKEQLGTVCPKCGYTVGYFNETNKRPKYAKFFALSVFLPFITFITIIFTSINTISFIFGVIVFLFSAYKSFPYFYRNLFITKFEKIFFWLVWILVNSLLLSMIYNVVHKLQLV</sequence>
<evidence type="ECO:0000256" key="1">
    <source>
        <dbReference type="SAM" id="Phobius"/>
    </source>
</evidence>
<keyword evidence="1" id="KW-0812">Transmembrane</keyword>
<keyword evidence="3" id="KW-1185">Reference proteome</keyword>